<keyword evidence="3" id="KW-1185">Reference proteome</keyword>
<dbReference type="AlphaFoldDB" id="A0A5B7ERD5"/>
<organism evidence="2 3">
    <name type="scientific">Portunus trituberculatus</name>
    <name type="common">Swimming crab</name>
    <name type="synonym">Neptunus trituberculatus</name>
    <dbReference type="NCBI Taxonomy" id="210409"/>
    <lineage>
        <taxon>Eukaryota</taxon>
        <taxon>Metazoa</taxon>
        <taxon>Ecdysozoa</taxon>
        <taxon>Arthropoda</taxon>
        <taxon>Crustacea</taxon>
        <taxon>Multicrustacea</taxon>
        <taxon>Malacostraca</taxon>
        <taxon>Eumalacostraca</taxon>
        <taxon>Eucarida</taxon>
        <taxon>Decapoda</taxon>
        <taxon>Pleocyemata</taxon>
        <taxon>Brachyura</taxon>
        <taxon>Eubrachyura</taxon>
        <taxon>Portunoidea</taxon>
        <taxon>Portunidae</taxon>
        <taxon>Portuninae</taxon>
        <taxon>Portunus</taxon>
    </lineage>
</organism>
<feature type="compositionally biased region" description="Acidic residues" evidence="1">
    <location>
        <begin position="95"/>
        <end position="117"/>
    </location>
</feature>
<proteinExistence type="predicted"/>
<accession>A0A5B7ERD5</accession>
<comment type="caution">
    <text evidence="2">The sequence shown here is derived from an EMBL/GenBank/DDBJ whole genome shotgun (WGS) entry which is preliminary data.</text>
</comment>
<feature type="region of interest" description="Disordered" evidence="1">
    <location>
        <begin position="83"/>
        <end position="126"/>
    </location>
</feature>
<dbReference type="Proteomes" id="UP000324222">
    <property type="component" value="Unassembled WGS sequence"/>
</dbReference>
<evidence type="ECO:0000313" key="3">
    <source>
        <dbReference type="Proteomes" id="UP000324222"/>
    </source>
</evidence>
<feature type="region of interest" description="Disordered" evidence="1">
    <location>
        <begin position="1"/>
        <end position="20"/>
    </location>
</feature>
<sequence length="126" mass="14568">MSRRHKPQLPLPSPSLRSGSIRQITPGAHISRVLDNLLLGYDQKLRPSFGDTFIHNGKRSYVHLITTPNKFIRLAKTGRVLYSSRNNVGHVTRQEEEEEEEEEEAEEEEEEEEEDNEEATRTETQP</sequence>
<keyword evidence="2" id="KW-0675">Receptor</keyword>
<reference evidence="2 3" key="1">
    <citation type="submission" date="2019-05" db="EMBL/GenBank/DDBJ databases">
        <title>Another draft genome of Portunus trituberculatus and its Hox gene families provides insights of decapod evolution.</title>
        <authorList>
            <person name="Jeong J.-H."/>
            <person name="Song I."/>
            <person name="Kim S."/>
            <person name="Choi T."/>
            <person name="Kim D."/>
            <person name="Ryu S."/>
            <person name="Kim W."/>
        </authorList>
    </citation>
    <scope>NUCLEOTIDE SEQUENCE [LARGE SCALE GENOMIC DNA]</scope>
    <source>
        <tissue evidence="2">Muscle</tissue>
    </source>
</reference>
<gene>
    <name evidence="2" type="primary">Grd_0</name>
    <name evidence="2" type="ORF">E2C01_030794</name>
</gene>
<dbReference type="EMBL" id="VSRR010003747">
    <property type="protein sequence ID" value="MPC37320.1"/>
    <property type="molecule type" value="Genomic_DNA"/>
</dbReference>
<protein>
    <submittedName>
        <fullName evidence="2">Gamma-aminobutyric acid receptor alpha-like</fullName>
    </submittedName>
</protein>
<name>A0A5B7ERD5_PORTR</name>
<evidence type="ECO:0000256" key="1">
    <source>
        <dbReference type="SAM" id="MobiDB-lite"/>
    </source>
</evidence>
<evidence type="ECO:0000313" key="2">
    <source>
        <dbReference type="EMBL" id="MPC37320.1"/>
    </source>
</evidence>